<dbReference type="PROSITE" id="PS00028">
    <property type="entry name" value="ZINC_FINGER_C2H2_1"/>
    <property type="match status" value="1"/>
</dbReference>
<dbReference type="PROSITE" id="PS50157">
    <property type="entry name" value="ZINC_FINGER_C2H2_2"/>
    <property type="match status" value="2"/>
</dbReference>
<evidence type="ECO:0000256" key="6">
    <source>
        <dbReference type="ARBA" id="ARBA00023163"/>
    </source>
</evidence>
<sequence>MIFNPGEPSLSRLNWSGTLYYLLLTSGPSPPLSATPWRFVLPAALALGITPSYSKLSSQDPQLNWTDPTDVLQGIMAGQDGPYSHPDLTDCRQSGLTLDSTPHPLLELDLGSIEPRSQPAFLWSSTSTSSAEPHDFYHPYYHSSRLAADQDAWSPLQVTGVLQNLSPMSHMNMAIGDREGGYVKQHYRTPSESGSQYMGSLHSGDSGYGGSNSCATHSAVTSSYGLESMSSPQIGPKEQGFGESLAMFNQAFVGPPIFTAGLVGSPDDSVKCDHPACTWVGKCPSDKRKHEARHRKLFKCDEPNCPRKEGFGTINDLARHKKCVHNKEPERGPKMMYLCFGKNCPRPNKKWPRLDNFKQHLGRMHHGEDADALLKKSMDWYESLTGQPAQIPEDTASQDDPLDETQQDLVSNHEMDLDSVASGDSPEENMDLSPSGAATPKPLQYHNSQPEIPTLGTLTSLTSDPRDSTTERNNIKSETFVTDAADNLLNAMTKMMNNRGRRSSQHSDEGIEIESDPTTLSQPQRQMLQKVLSAALERLSDDASPIAPEPNDEKQDWFQCDVCSKRTRLRCEMKKHQKRHERPYGCTFPHCAKSFGSKADWKRHETSQHLHLPSWLCTSHDPAKNGSCERIFYREETYAQHLNTYHRVPKTKVKSVVQGSRLDLADQSHFWCGLCGRDVELRNSGGAALDERFNHIDVEHFKKGERGRDWCFSNVDGADGKVFAAAAAQVEAKCETVQAGSERSHRKRKFSGEA</sequence>
<comment type="caution">
    <text evidence="11">The sequence shown here is derived from an EMBL/GenBank/DDBJ whole genome shotgun (WGS) entry which is preliminary data.</text>
</comment>
<feature type="domain" description="C2H2-type" evidence="10">
    <location>
        <begin position="558"/>
        <end position="585"/>
    </location>
</feature>
<dbReference type="PANTHER" id="PTHR46179">
    <property type="entry name" value="ZINC FINGER PROTEIN"/>
    <property type="match status" value="1"/>
</dbReference>
<protein>
    <submittedName>
        <fullName evidence="11">C2H2 type zinc finger domain protein</fullName>
    </submittedName>
</protein>
<keyword evidence="4" id="KW-0862">Zinc</keyword>
<dbReference type="InterPro" id="IPR013087">
    <property type="entry name" value="Znf_C2H2_type"/>
</dbReference>
<dbReference type="AlphaFoldDB" id="A0A1S9RGP0"/>
<feature type="region of interest" description="Disordered" evidence="9">
    <location>
        <begin position="417"/>
        <end position="476"/>
    </location>
</feature>
<reference evidence="12" key="1">
    <citation type="submission" date="2015-09" db="EMBL/GenBank/DDBJ databases">
        <authorList>
            <person name="Fill T.P."/>
            <person name="Baretta J.F."/>
            <person name="de Almeida L.G."/>
            <person name="Rocha M."/>
            <person name="de Souza D.H."/>
            <person name="Malavazi I."/>
            <person name="Cerdeira L.T."/>
            <person name="Hong H."/>
            <person name="Samborskyy M."/>
            <person name="de Vasconcelos A.T."/>
            <person name="Leadlay P."/>
            <person name="Rodrigues-Filho E."/>
        </authorList>
    </citation>
    <scope>NUCLEOTIDE SEQUENCE [LARGE SCALE GENOMIC DNA]</scope>
    <source>
        <strain evidence="12">LaBioMMi 136</strain>
    </source>
</reference>
<evidence type="ECO:0000256" key="1">
    <source>
        <dbReference type="ARBA" id="ARBA00004123"/>
    </source>
</evidence>
<evidence type="ECO:0000256" key="7">
    <source>
        <dbReference type="ARBA" id="ARBA00023242"/>
    </source>
</evidence>
<evidence type="ECO:0000259" key="10">
    <source>
        <dbReference type="PROSITE" id="PS50157"/>
    </source>
</evidence>
<feature type="compositionally biased region" description="Polar residues" evidence="9">
    <location>
        <begin position="445"/>
        <end position="463"/>
    </location>
</feature>
<comment type="subcellular location">
    <subcellularLocation>
        <location evidence="1">Nucleus</location>
    </subcellularLocation>
</comment>
<name>A0A1S9RGP0_PENBI</name>
<dbReference type="EMBL" id="LJBN01000178">
    <property type="protein sequence ID" value="OOQ84595.1"/>
    <property type="molecule type" value="Genomic_DNA"/>
</dbReference>
<dbReference type="InterPro" id="IPR036236">
    <property type="entry name" value="Znf_C2H2_sf"/>
</dbReference>
<evidence type="ECO:0000256" key="5">
    <source>
        <dbReference type="ARBA" id="ARBA00023015"/>
    </source>
</evidence>
<evidence type="ECO:0000256" key="9">
    <source>
        <dbReference type="SAM" id="MobiDB-lite"/>
    </source>
</evidence>
<dbReference type="SMART" id="SM00355">
    <property type="entry name" value="ZnF_C2H2"/>
    <property type="match status" value="5"/>
</dbReference>
<evidence type="ECO:0000313" key="12">
    <source>
        <dbReference type="Proteomes" id="UP000190744"/>
    </source>
</evidence>
<accession>A0A1S9RGP0</accession>
<keyword evidence="2" id="KW-0479">Metal-binding</keyword>
<dbReference type="GO" id="GO:0008270">
    <property type="term" value="F:zinc ion binding"/>
    <property type="evidence" value="ECO:0007669"/>
    <property type="project" value="UniProtKB-KW"/>
</dbReference>
<dbReference type="Gene3D" id="3.30.160.60">
    <property type="entry name" value="Classic Zinc Finger"/>
    <property type="match status" value="1"/>
</dbReference>
<organism evidence="11 12">
    <name type="scientific">Penicillium brasilianum</name>
    <dbReference type="NCBI Taxonomy" id="104259"/>
    <lineage>
        <taxon>Eukaryota</taxon>
        <taxon>Fungi</taxon>
        <taxon>Dikarya</taxon>
        <taxon>Ascomycota</taxon>
        <taxon>Pezizomycotina</taxon>
        <taxon>Eurotiomycetes</taxon>
        <taxon>Eurotiomycetidae</taxon>
        <taxon>Eurotiales</taxon>
        <taxon>Aspergillaceae</taxon>
        <taxon>Penicillium</taxon>
    </lineage>
</organism>
<gene>
    <name evidence="11" type="ORF">PEBR_29653</name>
</gene>
<dbReference type="Proteomes" id="UP000190744">
    <property type="component" value="Unassembled WGS sequence"/>
</dbReference>
<evidence type="ECO:0000313" key="11">
    <source>
        <dbReference type="EMBL" id="OOQ84595.1"/>
    </source>
</evidence>
<evidence type="ECO:0000256" key="2">
    <source>
        <dbReference type="ARBA" id="ARBA00022723"/>
    </source>
</evidence>
<dbReference type="GO" id="GO:0005634">
    <property type="term" value="C:nucleus"/>
    <property type="evidence" value="ECO:0007669"/>
    <property type="project" value="UniProtKB-SubCell"/>
</dbReference>
<keyword evidence="6" id="KW-0804">Transcription</keyword>
<proteinExistence type="predicted"/>
<dbReference type="GO" id="GO:0006357">
    <property type="term" value="P:regulation of transcription by RNA polymerase II"/>
    <property type="evidence" value="ECO:0007669"/>
    <property type="project" value="TreeGrafter"/>
</dbReference>
<keyword evidence="7" id="KW-0539">Nucleus</keyword>
<dbReference type="SUPFAM" id="SSF57667">
    <property type="entry name" value="beta-beta-alpha zinc fingers"/>
    <property type="match status" value="1"/>
</dbReference>
<evidence type="ECO:0000256" key="4">
    <source>
        <dbReference type="ARBA" id="ARBA00022833"/>
    </source>
</evidence>
<dbReference type="InterPro" id="IPR051061">
    <property type="entry name" value="Zinc_finger_trans_reg"/>
</dbReference>
<evidence type="ECO:0000256" key="8">
    <source>
        <dbReference type="PROSITE-ProRule" id="PRU00042"/>
    </source>
</evidence>
<feature type="region of interest" description="Disordered" evidence="9">
    <location>
        <begin position="499"/>
        <end position="523"/>
    </location>
</feature>
<dbReference type="PANTHER" id="PTHR46179:SF13">
    <property type="entry name" value="C2H2-TYPE DOMAIN-CONTAINING PROTEIN"/>
    <property type="match status" value="1"/>
</dbReference>
<keyword evidence="5" id="KW-0805">Transcription regulation</keyword>
<keyword evidence="3 8" id="KW-0863">Zinc-finger</keyword>
<evidence type="ECO:0000256" key="3">
    <source>
        <dbReference type="ARBA" id="ARBA00022771"/>
    </source>
</evidence>
<feature type="compositionally biased region" description="Basic and acidic residues" evidence="9">
    <location>
        <begin position="464"/>
        <end position="475"/>
    </location>
</feature>
<feature type="domain" description="C2H2-type" evidence="10">
    <location>
        <begin position="584"/>
        <end position="609"/>
    </location>
</feature>